<sequence length="502" mass="56158">MASTSAEQLPIEAVLSLESAVETLTTSLSSPFTTTICARRMYVAGKRLMHGMFSLGPSASMTERHNFVRSYPRLLRAGIRFLTMKQTQKSHADMVVRLVHCQCEELAHGTGPEAVTRMKRLHNMEKELPPDMYIYDNITSLRSAVNTVAVVIQAALSGLKKTHKFYAPVPGKGEDDQPWPLSVEDLFPHGLQGSAQGLETWSEWEDLSGSLIFELTRALVESYPPFAIALIQPPHYNFAINRPLGHLTAAMNYYEEQPTHADNCSIMLFKDAVKNVFNFLQLFVLEDPSQAFFGMMAAKVGEITPVFDRLSNIIASILPSVDAPEDRDDLSEILLAMDVLLKVGNKRLRPAEGLGEDPVKDALREMIIVRKGGCTNLRCLKKSDSANSRLCSKCDLMRYCGPECQKEAWKSTIFPHKKLCTMVHTFKRSLTSETWTSLWDDDMLNLRRFCSTPNTDGRLIDKELVSAIGKTLAEMKGLKALYDEMGMGKSEADFLAQLSLKY</sequence>
<evidence type="ECO:0000256" key="1">
    <source>
        <dbReference type="ARBA" id="ARBA00022723"/>
    </source>
</evidence>
<evidence type="ECO:0000313" key="6">
    <source>
        <dbReference type="EMBL" id="KAF6751413.1"/>
    </source>
</evidence>
<protein>
    <recommendedName>
        <fullName evidence="5">MYND-type domain-containing protein</fullName>
    </recommendedName>
</protein>
<keyword evidence="2 4" id="KW-0863">Zinc-finger</keyword>
<evidence type="ECO:0000313" key="7">
    <source>
        <dbReference type="Proteomes" id="UP000521943"/>
    </source>
</evidence>
<dbReference type="OrthoDB" id="3270372at2759"/>
<dbReference type="InterPro" id="IPR002893">
    <property type="entry name" value="Znf_MYND"/>
</dbReference>
<keyword evidence="3" id="KW-0862">Zinc</keyword>
<feature type="domain" description="MYND-type" evidence="5">
    <location>
        <begin position="376"/>
        <end position="420"/>
    </location>
</feature>
<name>A0A8H6M0Y3_9AGAR</name>
<dbReference type="EMBL" id="JACGCI010000050">
    <property type="protein sequence ID" value="KAF6751413.1"/>
    <property type="molecule type" value="Genomic_DNA"/>
</dbReference>
<dbReference type="PROSITE" id="PS50865">
    <property type="entry name" value="ZF_MYND_2"/>
    <property type="match status" value="1"/>
</dbReference>
<dbReference type="GO" id="GO:0008270">
    <property type="term" value="F:zinc ion binding"/>
    <property type="evidence" value="ECO:0007669"/>
    <property type="project" value="UniProtKB-KW"/>
</dbReference>
<keyword evidence="7" id="KW-1185">Reference proteome</keyword>
<accession>A0A8H6M0Y3</accession>
<dbReference type="Proteomes" id="UP000521943">
    <property type="component" value="Unassembled WGS sequence"/>
</dbReference>
<evidence type="ECO:0000256" key="4">
    <source>
        <dbReference type="PROSITE-ProRule" id="PRU00134"/>
    </source>
</evidence>
<dbReference type="AlphaFoldDB" id="A0A8H6M0Y3"/>
<evidence type="ECO:0000256" key="3">
    <source>
        <dbReference type="ARBA" id="ARBA00022833"/>
    </source>
</evidence>
<keyword evidence="1" id="KW-0479">Metal-binding</keyword>
<organism evidence="6 7">
    <name type="scientific">Ephemerocybe angulata</name>
    <dbReference type="NCBI Taxonomy" id="980116"/>
    <lineage>
        <taxon>Eukaryota</taxon>
        <taxon>Fungi</taxon>
        <taxon>Dikarya</taxon>
        <taxon>Basidiomycota</taxon>
        <taxon>Agaricomycotina</taxon>
        <taxon>Agaricomycetes</taxon>
        <taxon>Agaricomycetidae</taxon>
        <taxon>Agaricales</taxon>
        <taxon>Agaricineae</taxon>
        <taxon>Psathyrellaceae</taxon>
        <taxon>Ephemerocybe</taxon>
    </lineage>
</organism>
<dbReference type="Pfam" id="PF01753">
    <property type="entry name" value="zf-MYND"/>
    <property type="match status" value="1"/>
</dbReference>
<proteinExistence type="predicted"/>
<dbReference type="SUPFAM" id="SSF144232">
    <property type="entry name" value="HIT/MYND zinc finger-like"/>
    <property type="match status" value="1"/>
</dbReference>
<reference evidence="6 7" key="1">
    <citation type="submission" date="2020-07" db="EMBL/GenBank/DDBJ databases">
        <title>Comparative genomics of pyrophilous fungi reveals a link between fire events and developmental genes.</title>
        <authorList>
            <consortium name="DOE Joint Genome Institute"/>
            <person name="Steindorff A.S."/>
            <person name="Carver A."/>
            <person name="Calhoun S."/>
            <person name="Stillman K."/>
            <person name="Liu H."/>
            <person name="Lipzen A."/>
            <person name="Pangilinan J."/>
            <person name="Labutti K."/>
            <person name="Bruns T.D."/>
            <person name="Grigoriev I.V."/>
        </authorList>
    </citation>
    <scope>NUCLEOTIDE SEQUENCE [LARGE SCALE GENOMIC DNA]</scope>
    <source>
        <strain evidence="6 7">CBS 144469</strain>
    </source>
</reference>
<gene>
    <name evidence="6" type="ORF">DFP72DRAFT_907519</name>
</gene>
<evidence type="ECO:0000256" key="2">
    <source>
        <dbReference type="ARBA" id="ARBA00022771"/>
    </source>
</evidence>
<comment type="caution">
    <text evidence="6">The sequence shown here is derived from an EMBL/GenBank/DDBJ whole genome shotgun (WGS) entry which is preliminary data.</text>
</comment>
<dbReference type="Gene3D" id="6.10.140.2220">
    <property type="match status" value="1"/>
</dbReference>
<evidence type="ECO:0000259" key="5">
    <source>
        <dbReference type="PROSITE" id="PS50865"/>
    </source>
</evidence>